<proteinExistence type="predicted"/>
<evidence type="ECO:0000313" key="3">
    <source>
        <dbReference type="EMBL" id="KOA43260.1"/>
    </source>
</evidence>
<dbReference type="GO" id="GO:0004803">
    <property type="term" value="F:transposase activity"/>
    <property type="evidence" value="ECO:0007669"/>
    <property type="project" value="TreeGrafter"/>
</dbReference>
<reference evidence="3 4" key="1">
    <citation type="journal article" date="2015" name="Int J Genomics">
        <title>Comparative Genomics Revealed Genetic Diversity and Species/Strain-Level Differences in Carbohydrate Metabolism of Three Probiotic Bifidobacterial Species.</title>
        <authorList>
            <person name="Odamaki T."/>
            <person name="Horigome A."/>
            <person name="Sugahara H."/>
            <person name="Hashikura N."/>
            <person name="Minami J."/>
            <person name="Xiao J.Z."/>
            <person name="Abe F."/>
        </authorList>
    </citation>
    <scope>NUCLEOTIDE SEQUENCE [LARGE SCALE GENOMIC DNA]</scope>
    <source>
        <strain evidence="3 4">MCC 1128</strain>
    </source>
</reference>
<dbReference type="InterPro" id="IPR053392">
    <property type="entry name" value="Transposase_IS30-like"/>
</dbReference>
<protein>
    <submittedName>
        <fullName evidence="3">Transposase</fullName>
    </submittedName>
</protein>
<dbReference type="GO" id="GO:0032196">
    <property type="term" value="P:transposition"/>
    <property type="evidence" value="ECO:0007669"/>
    <property type="project" value="TreeGrafter"/>
</dbReference>
<dbReference type="EMBL" id="AVQD01000002">
    <property type="protein sequence ID" value="KOA43260.1"/>
    <property type="molecule type" value="Genomic_DNA"/>
</dbReference>
<dbReference type="PATRIC" id="fig|1365965.3.peg.130"/>
<dbReference type="NCBIfam" id="NF033563">
    <property type="entry name" value="transpos_IS30"/>
    <property type="match status" value="1"/>
</dbReference>
<dbReference type="GO" id="GO:0005829">
    <property type="term" value="C:cytosol"/>
    <property type="evidence" value="ECO:0007669"/>
    <property type="project" value="TreeGrafter"/>
</dbReference>
<organism evidence="3 4">
    <name type="scientific">Bifidobacterium breve MCC 1128</name>
    <dbReference type="NCBI Taxonomy" id="1365965"/>
    <lineage>
        <taxon>Bacteria</taxon>
        <taxon>Bacillati</taxon>
        <taxon>Actinomycetota</taxon>
        <taxon>Actinomycetes</taxon>
        <taxon>Bifidobacteriales</taxon>
        <taxon>Bifidobacteriaceae</taxon>
        <taxon>Bifidobacterium</taxon>
    </lineage>
</organism>
<dbReference type="GO" id="GO:0006310">
    <property type="term" value="P:DNA recombination"/>
    <property type="evidence" value="ECO:0007669"/>
    <property type="project" value="UniProtKB-KW"/>
</dbReference>
<evidence type="ECO:0000313" key="4">
    <source>
        <dbReference type="Proteomes" id="UP000037193"/>
    </source>
</evidence>
<dbReference type="PANTHER" id="PTHR10948:SF23">
    <property type="entry name" value="TRANSPOSASE INSI FOR INSERTION SEQUENCE ELEMENT IS30A-RELATED"/>
    <property type="match status" value="1"/>
</dbReference>
<evidence type="ECO:0000256" key="1">
    <source>
        <dbReference type="ARBA" id="ARBA00023172"/>
    </source>
</evidence>
<gene>
    <name evidence="3" type="ORF">BBM1128_00660</name>
</gene>
<dbReference type="PANTHER" id="PTHR10948">
    <property type="entry name" value="TRANSPOSASE"/>
    <property type="match status" value="1"/>
</dbReference>
<dbReference type="Pfam" id="PF13936">
    <property type="entry name" value="HTH_38"/>
    <property type="match status" value="1"/>
</dbReference>
<feature type="domain" description="Transposase IS30-like HTH" evidence="2">
    <location>
        <begin position="5"/>
        <end position="46"/>
    </location>
</feature>
<sequence>MRKVYSHLSAQERIRIDELRNREGLGVRQIALRMGRDKSTVSRELRCGLWFASDENESHRPYRPKQLKTGAWTSRPFYSAMTAQRKAERRARQLRKPMRMAYDPLLEWVMTALRKGWTPELIEGRLKVEWPSDPHMRISYECLYQWIYAKPRRALDLRQYLPRGKRHRTRARGRRSKGSRIPMRVPIADRPKCVDSRREFGHYESDTVVGASPSRRCIDTQVERRSRRLFARFVPDKSALATARAEYDWPGVAIAA</sequence>
<keyword evidence="1" id="KW-0233">DNA recombination</keyword>
<dbReference type="AlphaFoldDB" id="A0A0L7B713"/>
<dbReference type="InterPro" id="IPR051917">
    <property type="entry name" value="Transposase-Integrase"/>
</dbReference>
<dbReference type="Proteomes" id="UP000037193">
    <property type="component" value="Unassembled WGS sequence"/>
</dbReference>
<dbReference type="InterPro" id="IPR025246">
    <property type="entry name" value="IS30-like_HTH"/>
</dbReference>
<evidence type="ECO:0000259" key="2">
    <source>
        <dbReference type="Pfam" id="PF13936"/>
    </source>
</evidence>
<accession>A0A0L7B713</accession>
<name>A0A0L7B713_BIFBR</name>
<comment type="caution">
    <text evidence="3">The sequence shown here is derived from an EMBL/GenBank/DDBJ whole genome shotgun (WGS) entry which is preliminary data.</text>
</comment>